<dbReference type="InterPro" id="IPR036513">
    <property type="entry name" value="STAS_dom_sf"/>
</dbReference>
<accession>A0ABS2PJ96</accession>
<dbReference type="EMBL" id="JAFBEC010000022">
    <property type="protein sequence ID" value="MBM7635031.1"/>
    <property type="molecule type" value="Genomic_DNA"/>
</dbReference>
<dbReference type="InterPro" id="IPR051932">
    <property type="entry name" value="Bact_StressResp_Reg"/>
</dbReference>
<comment type="caution">
    <text evidence="2">The sequence shown here is derived from an EMBL/GenBank/DDBJ whole genome shotgun (WGS) entry which is preliminary data.</text>
</comment>
<dbReference type="Pfam" id="PF01740">
    <property type="entry name" value="STAS"/>
    <property type="match status" value="1"/>
</dbReference>
<dbReference type="Proteomes" id="UP000741863">
    <property type="component" value="Unassembled WGS sequence"/>
</dbReference>
<dbReference type="RefSeq" id="WP_204699769.1">
    <property type="nucleotide sequence ID" value="NZ_JAFBEC010000022.1"/>
</dbReference>
<evidence type="ECO:0000313" key="2">
    <source>
        <dbReference type="EMBL" id="MBM7635031.1"/>
    </source>
</evidence>
<reference evidence="2 3" key="1">
    <citation type="submission" date="2021-01" db="EMBL/GenBank/DDBJ databases">
        <title>Genomic Encyclopedia of Type Strains, Phase IV (KMG-IV): sequencing the most valuable type-strain genomes for metagenomic binning, comparative biology and taxonomic classification.</title>
        <authorList>
            <person name="Goeker M."/>
        </authorList>
    </citation>
    <scope>NUCLEOTIDE SEQUENCE [LARGE SCALE GENOMIC DNA]</scope>
    <source>
        <strain evidence="2 3">DSM 25540</strain>
    </source>
</reference>
<feature type="domain" description="STAS" evidence="1">
    <location>
        <begin position="152"/>
        <end position="263"/>
    </location>
</feature>
<proteinExistence type="predicted"/>
<organism evidence="2 3">
    <name type="scientific">Geomicrobium sediminis</name>
    <dbReference type="NCBI Taxonomy" id="1347788"/>
    <lineage>
        <taxon>Bacteria</taxon>
        <taxon>Bacillati</taxon>
        <taxon>Bacillota</taxon>
        <taxon>Bacilli</taxon>
        <taxon>Bacillales</taxon>
        <taxon>Geomicrobium</taxon>
    </lineage>
</organism>
<protein>
    <submittedName>
        <fullName evidence="2">RsbT co-antagonist protein RsbR</fullName>
    </submittedName>
</protein>
<dbReference type="InterPro" id="IPR002645">
    <property type="entry name" value="STAS_dom"/>
</dbReference>
<name>A0ABS2PJ96_9BACL</name>
<evidence type="ECO:0000259" key="1">
    <source>
        <dbReference type="PROSITE" id="PS50801"/>
    </source>
</evidence>
<keyword evidence="3" id="KW-1185">Reference proteome</keyword>
<sequence length="283" mass="32958">MEDQSKYSLTTLRDHLDEWYEDALHEFHSHNQGDLDEFRDLIKPFATDWFNIIIGSTSIDLDQWSSQFVNFCIGKRFTSDHLLLLFRSFRTAFQQLLVKKVEMNILSSKQAFELIIDVASRWEELFENVCRQYMSFQVQTIELTRKEMYAVSIPLVPVWKGVAVLPIIGDLDDERSTYLQNQTLNRATELSLTCIVIDLSGINSINTWFAQNLSNLIQALRLLGIKVVLSGMRPELSQTIVRLGIRFKNICTYLTLEQALQSIEPAKLDENRYNLKEDRHQDK</sequence>
<dbReference type="SUPFAM" id="SSF52091">
    <property type="entry name" value="SpoIIaa-like"/>
    <property type="match status" value="1"/>
</dbReference>
<gene>
    <name evidence="2" type="ORF">JOD17_004174</name>
</gene>
<dbReference type="CDD" id="cd07041">
    <property type="entry name" value="STAS_RsbR_RsbS_like"/>
    <property type="match status" value="1"/>
</dbReference>
<dbReference type="PROSITE" id="PS50801">
    <property type="entry name" value="STAS"/>
    <property type="match status" value="1"/>
</dbReference>
<evidence type="ECO:0000313" key="3">
    <source>
        <dbReference type="Proteomes" id="UP000741863"/>
    </source>
</evidence>
<dbReference type="Gene3D" id="3.30.750.24">
    <property type="entry name" value="STAS domain"/>
    <property type="match status" value="1"/>
</dbReference>
<dbReference type="PANTHER" id="PTHR33745">
    <property type="entry name" value="RSBT ANTAGONIST PROTEIN RSBS-RELATED"/>
    <property type="match status" value="1"/>
</dbReference>